<dbReference type="InterPro" id="IPR029018">
    <property type="entry name" value="Hex-like_dom2"/>
</dbReference>
<evidence type="ECO:0000259" key="9">
    <source>
        <dbReference type="Pfam" id="PF02838"/>
    </source>
</evidence>
<dbReference type="InterPro" id="IPR017853">
    <property type="entry name" value="GH"/>
</dbReference>
<dbReference type="SUPFAM" id="SSF55545">
    <property type="entry name" value="beta-N-acetylhexosaminidase-like domain"/>
    <property type="match status" value="1"/>
</dbReference>
<dbReference type="EC" id="3.2.1.52" evidence="3"/>
<dbReference type="Proteomes" id="UP000029082">
    <property type="component" value="Unassembled WGS sequence"/>
</dbReference>
<keyword evidence="11" id="KW-1185">Reference proteome</keyword>
<evidence type="ECO:0000256" key="1">
    <source>
        <dbReference type="ARBA" id="ARBA00001231"/>
    </source>
</evidence>
<comment type="caution">
    <text evidence="10">The sequence shown here is derived from an EMBL/GenBank/DDBJ whole genome shotgun (WGS) entry which is preliminary data.</text>
</comment>
<dbReference type="InterPro" id="IPR025705">
    <property type="entry name" value="Beta_hexosaminidase_sua/sub"/>
</dbReference>
<dbReference type="AlphaFoldDB" id="A0A087C7K2"/>
<evidence type="ECO:0000256" key="6">
    <source>
        <dbReference type="PIRSR" id="PIRSR625705-1"/>
    </source>
</evidence>
<accession>A0A087C7K2</accession>
<keyword evidence="4 10" id="KW-0378">Hydrolase</keyword>
<dbReference type="PANTHER" id="PTHR22600:SF57">
    <property type="entry name" value="BETA-N-ACETYLHEXOSAMINIDASE"/>
    <property type="match status" value="1"/>
</dbReference>
<protein>
    <recommendedName>
        <fullName evidence="3">beta-N-acetylhexosaminidase</fullName>
        <ecNumber evidence="3">3.2.1.52</ecNumber>
    </recommendedName>
</protein>
<dbReference type="OrthoDB" id="9763537at2"/>
<organism evidence="10 11">
    <name type="scientific">Bifidobacterium mongoliense DSM 21395</name>
    <dbReference type="NCBI Taxonomy" id="1437603"/>
    <lineage>
        <taxon>Bacteria</taxon>
        <taxon>Bacillati</taxon>
        <taxon>Actinomycetota</taxon>
        <taxon>Actinomycetes</taxon>
        <taxon>Bifidobacteriales</taxon>
        <taxon>Bifidobacteriaceae</taxon>
        <taxon>Bifidobacterium</taxon>
    </lineage>
</organism>
<evidence type="ECO:0000256" key="2">
    <source>
        <dbReference type="ARBA" id="ARBA00006285"/>
    </source>
</evidence>
<dbReference type="EMBL" id="JGZE01000002">
    <property type="protein sequence ID" value="KFI79252.1"/>
    <property type="molecule type" value="Genomic_DNA"/>
</dbReference>
<dbReference type="CDD" id="cd06565">
    <property type="entry name" value="GH20_GcnA-like"/>
    <property type="match status" value="1"/>
</dbReference>
<feature type="region of interest" description="Disordered" evidence="7">
    <location>
        <begin position="649"/>
        <end position="680"/>
    </location>
</feature>
<feature type="domain" description="Beta-hexosaminidase bacterial type N-terminal" evidence="9">
    <location>
        <begin position="16"/>
        <end position="135"/>
    </location>
</feature>
<evidence type="ECO:0000313" key="11">
    <source>
        <dbReference type="Proteomes" id="UP000029082"/>
    </source>
</evidence>
<feature type="active site" description="Proton donor" evidence="6">
    <location>
        <position position="293"/>
    </location>
</feature>
<dbReference type="InterPro" id="IPR015882">
    <property type="entry name" value="HEX_bac_N"/>
</dbReference>
<dbReference type="SUPFAM" id="SSF51445">
    <property type="entry name" value="(Trans)glycosidases"/>
    <property type="match status" value="1"/>
</dbReference>
<dbReference type="RefSeq" id="WP_051917776.1">
    <property type="nucleotide sequence ID" value="NZ_JDUO01000004.1"/>
</dbReference>
<gene>
    <name evidence="10" type="ORF">BMON_0456</name>
</gene>
<dbReference type="PANTHER" id="PTHR22600">
    <property type="entry name" value="BETA-HEXOSAMINIDASE"/>
    <property type="match status" value="1"/>
</dbReference>
<dbReference type="STRING" id="1437603.GCA_000771525_01268"/>
<proteinExistence type="inferred from homology"/>
<name>A0A087C7K2_9BIFI</name>
<dbReference type="Gene3D" id="3.30.379.10">
    <property type="entry name" value="Chitobiase/beta-hexosaminidase domain 2-like"/>
    <property type="match status" value="1"/>
</dbReference>
<evidence type="ECO:0000256" key="5">
    <source>
        <dbReference type="ARBA" id="ARBA00023295"/>
    </source>
</evidence>
<reference evidence="10 11" key="1">
    <citation type="submission" date="2014-03" db="EMBL/GenBank/DDBJ databases">
        <title>Genomics of Bifidobacteria.</title>
        <authorList>
            <person name="Ventura M."/>
            <person name="Milani C."/>
            <person name="Lugli G.A."/>
        </authorList>
    </citation>
    <scope>NUCLEOTIDE SEQUENCE [LARGE SCALE GENOMIC DNA]</scope>
    <source>
        <strain evidence="10 11">DSM 21395</strain>
    </source>
</reference>
<dbReference type="InterPro" id="IPR015883">
    <property type="entry name" value="Glyco_hydro_20_cat"/>
</dbReference>
<comment type="catalytic activity">
    <reaction evidence="1">
        <text>Hydrolysis of terminal non-reducing N-acetyl-D-hexosamine residues in N-acetyl-beta-D-hexosaminides.</text>
        <dbReference type="EC" id="3.2.1.52"/>
    </reaction>
</comment>
<dbReference type="Pfam" id="PF02838">
    <property type="entry name" value="Glyco_hydro_20b"/>
    <property type="match status" value="1"/>
</dbReference>
<sequence length="680" mass="76098">MMTETNSAMQSVAAPVLLPQPSSLHLMDGIVALPIAGIISQCSESCFLAEQLADSLSDATGLRWNITRGEHRDVDVLLTINPELEAHGYTLTVSHDVVPIVVEGRDAAALRDGVQTLRQLIAQYGIAMPCLEIADRPAYAVRSYSLDVTRGRVPTMAWLKTWIDKLCLYKYNQLQLYIEHTGKVRGLSESWRGTSPLTSRDLVELDEYCRERGIELVPSISTFGHHYMTLRTRSFRDLGEFPEQSNRAYSFIERQEHHTMNINHPGSLKLSQRLIDAYIGAVSSKFFNIGGDETFDLGKGRSRDHNGGRDVPHMYASYVERLCQYVESRGHQAMLWGDIAVEMPEILDLLPKNIVILNWLYAPDITEEKVALVARSGARQYVCAAVHSWNSVLPHIDDGWNNISRLARYGMEYRAEGFMVTDWGDYGHINDSRMSIPAMIYGAQEAWNPGSCDLETLDGRIARLEYGDVTGSCVADMKSACQGESFSWENIVHYLELDDGTGSVNTDVYQQIRESGVALHVDPTKGLTAVRRDYLRTLAAAIETAGENDTRLTQAKNSLVRHLSTHTCGEAHELQPWLIAIQGQRLFNRCGKMLLHPGAQAERYAVAEALEIWFEQYAEAWRTISRESELRRIATDIWRVADLLRAGAETKSDDTQTDAAPQPEIHGAELPSVARTEAQA</sequence>
<feature type="domain" description="Glycoside hydrolase family 20 catalytic" evidence="8">
    <location>
        <begin position="139"/>
        <end position="377"/>
    </location>
</feature>
<dbReference type="GeneID" id="93094347"/>
<comment type="similarity">
    <text evidence="2">Belongs to the glycosyl hydrolase 20 family.</text>
</comment>
<dbReference type="eggNOG" id="COG3525">
    <property type="taxonomic scope" value="Bacteria"/>
</dbReference>
<evidence type="ECO:0000256" key="3">
    <source>
        <dbReference type="ARBA" id="ARBA00012663"/>
    </source>
</evidence>
<dbReference type="GO" id="GO:0004563">
    <property type="term" value="F:beta-N-acetylhexosaminidase activity"/>
    <property type="evidence" value="ECO:0007669"/>
    <property type="project" value="UniProtKB-EC"/>
</dbReference>
<dbReference type="GO" id="GO:0016020">
    <property type="term" value="C:membrane"/>
    <property type="evidence" value="ECO:0007669"/>
    <property type="project" value="TreeGrafter"/>
</dbReference>
<evidence type="ECO:0000256" key="4">
    <source>
        <dbReference type="ARBA" id="ARBA00022801"/>
    </source>
</evidence>
<dbReference type="Pfam" id="PF00728">
    <property type="entry name" value="Glyco_hydro_20"/>
    <property type="match status" value="1"/>
</dbReference>
<dbReference type="GO" id="GO:0030203">
    <property type="term" value="P:glycosaminoglycan metabolic process"/>
    <property type="evidence" value="ECO:0007669"/>
    <property type="project" value="TreeGrafter"/>
</dbReference>
<evidence type="ECO:0000313" key="10">
    <source>
        <dbReference type="EMBL" id="KFI79252.1"/>
    </source>
</evidence>
<dbReference type="GO" id="GO:0005975">
    <property type="term" value="P:carbohydrate metabolic process"/>
    <property type="evidence" value="ECO:0007669"/>
    <property type="project" value="InterPro"/>
</dbReference>
<evidence type="ECO:0000256" key="7">
    <source>
        <dbReference type="SAM" id="MobiDB-lite"/>
    </source>
</evidence>
<evidence type="ECO:0000259" key="8">
    <source>
        <dbReference type="Pfam" id="PF00728"/>
    </source>
</evidence>
<keyword evidence="5 10" id="KW-0326">Glycosidase</keyword>
<dbReference type="Gene3D" id="3.20.20.80">
    <property type="entry name" value="Glycosidases"/>
    <property type="match status" value="1"/>
</dbReference>
<dbReference type="PRINTS" id="PR00738">
    <property type="entry name" value="GLHYDRLASE20"/>
</dbReference>